<reference evidence="4" key="1">
    <citation type="submission" date="2022-12" db="EMBL/GenBank/DDBJ databases">
        <title>Reference genome sequencing for broad-spectrum identification of bacterial and archaeal isolates by mass spectrometry.</title>
        <authorList>
            <person name="Sekiguchi Y."/>
            <person name="Tourlousse D.M."/>
        </authorList>
    </citation>
    <scope>NUCLEOTIDE SEQUENCE</scope>
    <source>
        <strain evidence="4">14</strain>
    </source>
</reference>
<keyword evidence="1" id="KW-0808">Transferase</keyword>
<comment type="caution">
    <text evidence="4">The sequence shown here is derived from an EMBL/GenBank/DDBJ whole genome shotgun (WGS) entry which is preliminary data.</text>
</comment>
<dbReference type="PANTHER" id="PTHR43861">
    <property type="entry name" value="TRANS-ACONITATE 2-METHYLTRANSFERASE-RELATED"/>
    <property type="match status" value="1"/>
</dbReference>
<evidence type="ECO:0000259" key="3">
    <source>
        <dbReference type="Pfam" id="PF13649"/>
    </source>
</evidence>
<dbReference type="RefSeq" id="WP_281882511.1">
    <property type="nucleotide sequence ID" value="NZ_BSDP01000001.1"/>
</dbReference>
<organism evidence="4 5">
    <name type="scientific">Agromyces rhizosphaerae</name>
    <dbReference type="NCBI Taxonomy" id="88374"/>
    <lineage>
        <taxon>Bacteria</taxon>
        <taxon>Bacillati</taxon>
        <taxon>Actinomycetota</taxon>
        <taxon>Actinomycetes</taxon>
        <taxon>Micrococcales</taxon>
        <taxon>Microbacteriaceae</taxon>
        <taxon>Agromyces</taxon>
    </lineage>
</organism>
<dbReference type="Pfam" id="PF13649">
    <property type="entry name" value="Methyltransf_25"/>
    <property type="match status" value="1"/>
</dbReference>
<sequence length="219" mass="22961">MSAHEHHGHDHGDGPHRHSGDEAADWDASYADSEQRWSGRPNAQLVAELDGHAPGTALDVGSGEGGDAIWLAQRGWTVTGLDLSPVAVERARRAAGEAGASVEWVAADIAGNPLPGRTFDLVAGHYLALRRDTASTAIGAMLDAVAPGGTLLVVGHGAEHRATALEHGFDPDDYLQPADFAAALGDGWAIEVDETRQRADAADESSHHVSDVVLRARRA</sequence>
<evidence type="ECO:0000313" key="4">
    <source>
        <dbReference type="EMBL" id="GLI26508.1"/>
    </source>
</evidence>
<name>A0A9W6FQW5_9MICO</name>
<dbReference type="Gene3D" id="3.40.50.150">
    <property type="entry name" value="Vaccinia Virus protein VP39"/>
    <property type="match status" value="1"/>
</dbReference>
<feature type="compositionally biased region" description="Basic and acidic residues" evidence="2">
    <location>
        <begin position="1"/>
        <end position="21"/>
    </location>
</feature>
<dbReference type="SUPFAM" id="SSF53335">
    <property type="entry name" value="S-adenosyl-L-methionine-dependent methyltransferases"/>
    <property type="match status" value="1"/>
</dbReference>
<feature type="domain" description="Methyltransferase" evidence="3">
    <location>
        <begin position="58"/>
        <end position="149"/>
    </location>
</feature>
<feature type="region of interest" description="Disordered" evidence="2">
    <location>
        <begin position="1"/>
        <end position="38"/>
    </location>
</feature>
<dbReference type="CDD" id="cd02440">
    <property type="entry name" value="AdoMet_MTases"/>
    <property type="match status" value="1"/>
</dbReference>
<dbReference type="AlphaFoldDB" id="A0A9W6FQW5"/>
<evidence type="ECO:0000256" key="1">
    <source>
        <dbReference type="ARBA" id="ARBA00022679"/>
    </source>
</evidence>
<dbReference type="Proteomes" id="UP001144396">
    <property type="component" value="Unassembled WGS sequence"/>
</dbReference>
<accession>A0A9W6FQW5</accession>
<protein>
    <recommendedName>
        <fullName evidence="3">Methyltransferase domain-containing protein</fullName>
    </recommendedName>
</protein>
<dbReference type="EMBL" id="BSDP01000001">
    <property type="protein sequence ID" value="GLI26508.1"/>
    <property type="molecule type" value="Genomic_DNA"/>
</dbReference>
<gene>
    <name evidence="4" type="ORF">ARHIZOSPH14_07500</name>
</gene>
<proteinExistence type="predicted"/>
<dbReference type="InterPro" id="IPR041698">
    <property type="entry name" value="Methyltransf_25"/>
</dbReference>
<evidence type="ECO:0000256" key="2">
    <source>
        <dbReference type="SAM" id="MobiDB-lite"/>
    </source>
</evidence>
<dbReference type="GO" id="GO:0016740">
    <property type="term" value="F:transferase activity"/>
    <property type="evidence" value="ECO:0007669"/>
    <property type="project" value="UniProtKB-KW"/>
</dbReference>
<keyword evidence="5" id="KW-1185">Reference proteome</keyword>
<dbReference type="InterPro" id="IPR029063">
    <property type="entry name" value="SAM-dependent_MTases_sf"/>
</dbReference>
<evidence type="ECO:0000313" key="5">
    <source>
        <dbReference type="Proteomes" id="UP001144396"/>
    </source>
</evidence>